<name>A0A8S9UWB6_PHYIN</name>
<feature type="domain" description="TNFR-Cys" evidence="2">
    <location>
        <begin position="505"/>
        <end position="539"/>
    </location>
</feature>
<feature type="signal peptide" evidence="1">
    <location>
        <begin position="1"/>
        <end position="22"/>
    </location>
</feature>
<sequence length="1618" mass="169585">MGFLLFTWIVRLLLSSFTPAQSFVVSEVNCSIADEAQNASVTLNWKLFDGDVAYTRISHSSEALLGATSSVSDRLLILGGIEYESAQPVVDSPVLVYNTASNMFLKPQDQILSAVSAAYQPSSIETVFTSPASRAEHASFIDQDGAVFVFGGRSRDFANDTWRGCLDSSSTNVVWDELVTATDATTVAATPSPRIGHSFTKVFENSTMIGALVFGGLSEAYVELSGLHLAFIFKGSSSSAACTNRGPKLVWRMLKAGPLTDNGAVPTARAYHAAMTSSKIFTSLKLKCVILHGGKSAIEGVIFNELWRLCPSVPHVSVPVERMNYTWELLTEIGTTPGARYGASISFVDEGKLALAGGSYTFPSDFLSDTWELNVNATQWIRLSFSEDYTPPRRGHTLSFFSTAARLFLFGGRDRYAVVKKRMQAAYYGAPFCAAGLKITFCIATSKYVCIACPAGSYLESGSRKCLLCPPGTFSSAGSSECTTCPPGTFSTEIGKDSDSPCTSCPSGTFSQAIGAVSSAACNSCIAGTFAVSPGSMSCSSCAAGTFSSANASTCSVCARGKWSGVGAGGCTDCAAGTYAPSTGSTACFSCPRGYFSKTGDVACSACSVNTYSSAVGASASDCHVCPSYAFTTSSGQILCKICSPGSSWTGSMCQLCSKGYYTSTATNGACLACPKGSYTSDSGSTQCQICPTGMFTSGTGATNSSDCQLCAAGSFFNGVACQTCGTGTYPEPRGFCSPCTPGSYYPGGVMSSSLDTSLGCTSCPSMSYSGLGATGCSVCGDRSYSMEGWRSCISCGISQTSLPGCVTGRNGLLCSGKGDCVYGGCACTSGWVGGDCSLPVDNTAMTGAAAVLFFPDAPFQLINALSASAPSDIQVKVARSGTLNSRLQAMITWSSSDFSARPSSLPLILDFSSGESQKIIQISTTQLSPRSGCRFFTLSLKDVTGGAISAVSSDLDRVLTVYLDDINGVSGGVTGRAVTSTYSRQINGTAIAAVVSDRLVSTQVTLSPQTTGVSLRDLPMNLLIAIDFSASYVPSFINLLPAIVAQLQIVYRTIPDGVRLGLVDGTAKPTAAFYSDLVDFFDAVQALAASSVGNAPVDWDYVAAGLAASYQSWPSTDRRHLLIIAGDALVGDGYVTLPSTLLDQLRSQSVFAFILSQTQVTFSNGSDVIKSVAFGTSPAIPVTLRQAFEQKDSALPSSVNLLNDSAKLASSAQVIGFSSGSNSLPVIRVTMEPFPPTAQLQAVTIGVPGGPLLIVSVNEPGHACFPPTQTAPVDSLPLSGWADAWHLASLFDIKRLWKTSAQLAIREDTSLLRKSTSTVLSVCDSVSTQFSLVRTYPGSLFAAGLSLISRGYWKSFDSKTACEILLTMTGTNTSLEVSHKVPFASRVVPGEWNYGFSQIIIPWELSSLIVALKCNTSAPGEVVEWAALGLLPDPDFACKCPRGFYQDSLSDSNDEGRACIRCAAGSYCTAGIKRQCPDGTFSFGKAASCEACRDGWICTDGLARLCDPGTYSTPSFTCKICPSGYACRNGKKYVCPVGTFSLRQASECQSCPPGTISRSEGSSTCELCPLGWTSNHQRGHCVSCLPGEATLYTGQHLCSSCAASAFPIRNQPEVCLE</sequence>
<evidence type="ECO:0000313" key="4">
    <source>
        <dbReference type="Proteomes" id="UP000704712"/>
    </source>
</evidence>
<dbReference type="SUPFAM" id="SSF50965">
    <property type="entry name" value="Galactose oxidase, central domain"/>
    <property type="match status" value="1"/>
</dbReference>
<dbReference type="EMBL" id="JAACNO010000821">
    <property type="protein sequence ID" value="KAF4144703.1"/>
    <property type="molecule type" value="Genomic_DNA"/>
</dbReference>
<evidence type="ECO:0000313" key="3">
    <source>
        <dbReference type="EMBL" id="KAF4144703.1"/>
    </source>
</evidence>
<accession>A0A8S9UWB6</accession>
<dbReference type="Gene3D" id="2.120.10.80">
    <property type="entry name" value="Kelch-type beta propeller"/>
    <property type="match status" value="2"/>
</dbReference>
<feature type="domain" description="TNFR-Cys" evidence="2">
    <location>
        <begin position="1441"/>
        <end position="1477"/>
    </location>
</feature>
<gene>
    <name evidence="3" type="ORF">GN958_ATG06108</name>
</gene>
<evidence type="ECO:0000259" key="2">
    <source>
        <dbReference type="SMART" id="SM00208"/>
    </source>
</evidence>
<feature type="chain" id="PRO_5035890911" evidence="1">
    <location>
        <begin position="23"/>
        <end position="1618"/>
    </location>
</feature>
<reference evidence="3" key="1">
    <citation type="submission" date="2020-03" db="EMBL/GenBank/DDBJ databases">
        <title>Hybrid Assembly of Korean Phytophthora infestans isolates.</title>
        <authorList>
            <person name="Prokchorchik M."/>
            <person name="Lee Y."/>
            <person name="Seo J."/>
            <person name="Cho J.-H."/>
            <person name="Park Y.-E."/>
            <person name="Jang D.-C."/>
            <person name="Im J.-S."/>
            <person name="Choi J.-G."/>
            <person name="Park H.-J."/>
            <person name="Lee G.-B."/>
            <person name="Lee Y.-G."/>
            <person name="Hong S.-Y."/>
            <person name="Cho K."/>
            <person name="Sohn K.H."/>
        </authorList>
    </citation>
    <scope>NUCLEOTIDE SEQUENCE</scope>
    <source>
        <strain evidence="3">KR_2_A2</strain>
    </source>
</reference>
<dbReference type="Pfam" id="PF07699">
    <property type="entry name" value="Ephrin_rec_like"/>
    <property type="match status" value="4"/>
</dbReference>
<dbReference type="PANTHER" id="PTHR46967">
    <property type="entry name" value="INSULIN-LIKE GROWTH FACTOR BINDING PROTEIN,N-TERMINAL"/>
    <property type="match status" value="1"/>
</dbReference>
<feature type="domain" description="TNFR-Cys" evidence="2">
    <location>
        <begin position="1536"/>
        <end position="1566"/>
    </location>
</feature>
<dbReference type="Proteomes" id="UP000704712">
    <property type="component" value="Unassembled WGS sequence"/>
</dbReference>
<dbReference type="InterPro" id="IPR015915">
    <property type="entry name" value="Kelch-typ_b-propeller"/>
</dbReference>
<feature type="domain" description="TNFR-Cys" evidence="2">
    <location>
        <begin position="469"/>
        <end position="502"/>
    </location>
</feature>
<feature type="domain" description="TNFR-Cys" evidence="2">
    <location>
        <begin position="674"/>
        <end position="708"/>
    </location>
</feature>
<dbReference type="SMART" id="SM01411">
    <property type="entry name" value="Ephrin_rec_like"/>
    <property type="match status" value="9"/>
</dbReference>
<organism evidence="3 4">
    <name type="scientific">Phytophthora infestans</name>
    <name type="common">Potato late blight agent</name>
    <name type="synonym">Botrytis infestans</name>
    <dbReference type="NCBI Taxonomy" id="4787"/>
    <lineage>
        <taxon>Eukaryota</taxon>
        <taxon>Sar</taxon>
        <taxon>Stramenopiles</taxon>
        <taxon>Oomycota</taxon>
        <taxon>Peronosporomycetes</taxon>
        <taxon>Peronosporales</taxon>
        <taxon>Peronosporaceae</taxon>
        <taxon>Phytophthora</taxon>
    </lineage>
</organism>
<dbReference type="InterPro" id="IPR001368">
    <property type="entry name" value="TNFR/NGFR_Cys_rich_reg"/>
</dbReference>
<proteinExistence type="predicted"/>
<dbReference type="SMART" id="SM00208">
    <property type="entry name" value="TNFR"/>
    <property type="match status" value="5"/>
</dbReference>
<dbReference type="InterPro" id="IPR011043">
    <property type="entry name" value="Gal_Oxase/kelch_b-propeller"/>
</dbReference>
<evidence type="ECO:0000256" key="1">
    <source>
        <dbReference type="SAM" id="SignalP"/>
    </source>
</evidence>
<protein>
    <submittedName>
        <fullName evidence="3">Putative ephrin-receptor like</fullName>
    </submittedName>
</protein>
<keyword evidence="1" id="KW-0732">Signal</keyword>
<dbReference type="InterPro" id="IPR009030">
    <property type="entry name" value="Growth_fac_rcpt_cys_sf"/>
</dbReference>
<comment type="caution">
    <text evidence="3">The sequence shown here is derived from an EMBL/GenBank/DDBJ whole genome shotgun (WGS) entry which is preliminary data.</text>
</comment>
<dbReference type="PANTHER" id="PTHR46967:SF2">
    <property type="entry name" value="SUSHI, VON WILLEBRAND FACTOR TYPE A, EGF AND PENTRAXIN DOMAIN-CONTAINING PROTEIN 1-LIKE"/>
    <property type="match status" value="1"/>
</dbReference>
<dbReference type="SUPFAM" id="SSF57184">
    <property type="entry name" value="Growth factor receptor domain"/>
    <property type="match status" value="4"/>
</dbReference>
<dbReference type="Gene3D" id="2.10.50.10">
    <property type="entry name" value="Tumor Necrosis Factor Receptor, subunit A, domain 2"/>
    <property type="match status" value="4"/>
</dbReference>
<dbReference type="InterPro" id="IPR011641">
    <property type="entry name" value="Tyr-kin_ephrin_A/B_rcpt-like"/>
</dbReference>